<gene>
    <name evidence="7" type="ORF">ACFP3R_00425</name>
</gene>
<accession>A0ABW1NWM0</accession>
<evidence type="ECO:0000256" key="6">
    <source>
        <dbReference type="RuleBase" id="RU000382"/>
    </source>
</evidence>
<evidence type="ECO:0000256" key="3">
    <source>
        <dbReference type="ARBA" id="ARBA00022793"/>
    </source>
</evidence>
<dbReference type="Gene3D" id="3.90.1150.170">
    <property type="match status" value="1"/>
</dbReference>
<dbReference type="Gene3D" id="3.40.640.10">
    <property type="entry name" value="Type I PLP-dependent aspartate aminotransferase-like (Major domain)"/>
    <property type="match status" value="1"/>
</dbReference>
<comment type="caution">
    <text evidence="7">The sequence shown here is derived from an EMBL/GenBank/DDBJ whole genome shotgun (WGS) entry which is preliminary data.</text>
</comment>
<comment type="cofactor">
    <cofactor evidence="1 6">
        <name>pyridoxal 5'-phosphate</name>
        <dbReference type="ChEBI" id="CHEBI:597326"/>
    </cofactor>
</comment>
<dbReference type="InterPro" id="IPR015422">
    <property type="entry name" value="PyrdxlP-dep_Trfase_small"/>
</dbReference>
<evidence type="ECO:0000313" key="7">
    <source>
        <dbReference type="EMBL" id="MFC6087730.1"/>
    </source>
</evidence>
<dbReference type="InterPro" id="IPR015424">
    <property type="entry name" value="PyrdxlP-dep_Trfase"/>
</dbReference>
<proteinExistence type="inferred from homology"/>
<keyword evidence="5 6" id="KW-0456">Lyase</keyword>
<dbReference type="InterPro" id="IPR015421">
    <property type="entry name" value="PyrdxlP-dep_Trfase_major"/>
</dbReference>
<evidence type="ECO:0000313" key="8">
    <source>
        <dbReference type="Proteomes" id="UP001596220"/>
    </source>
</evidence>
<keyword evidence="8" id="KW-1185">Reference proteome</keyword>
<protein>
    <submittedName>
        <fullName evidence="7">Pyridoxal phosphate-dependent decarboxylase family protein</fullName>
    </submittedName>
</protein>
<name>A0ABW1NWM0_9PSEU</name>
<dbReference type="RefSeq" id="WP_380631601.1">
    <property type="nucleotide sequence ID" value="NZ_JBHSQO010000001.1"/>
</dbReference>
<dbReference type="SUPFAM" id="SSF53383">
    <property type="entry name" value="PLP-dependent transferases"/>
    <property type="match status" value="1"/>
</dbReference>
<keyword evidence="3" id="KW-0210">Decarboxylase</keyword>
<dbReference type="PANTHER" id="PTHR45677">
    <property type="entry name" value="GLUTAMATE DECARBOXYLASE-RELATED"/>
    <property type="match status" value="1"/>
</dbReference>
<comment type="similarity">
    <text evidence="2 6">Belongs to the group II decarboxylase family.</text>
</comment>
<evidence type="ECO:0000256" key="5">
    <source>
        <dbReference type="ARBA" id="ARBA00023239"/>
    </source>
</evidence>
<dbReference type="Pfam" id="PF00282">
    <property type="entry name" value="Pyridoxal_deC"/>
    <property type="match status" value="1"/>
</dbReference>
<keyword evidence="4 6" id="KW-0663">Pyridoxal phosphate</keyword>
<evidence type="ECO:0000256" key="2">
    <source>
        <dbReference type="ARBA" id="ARBA00009533"/>
    </source>
</evidence>
<dbReference type="EMBL" id="JBHSQO010000001">
    <property type="protein sequence ID" value="MFC6087730.1"/>
    <property type="molecule type" value="Genomic_DNA"/>
</dbReference>
<dbReference type="Gene3D" id="3.90.1150.10">
    <property type="entry name" value="Aspartate Aminotransferase, domain 1"/>
    <property type="match status" value="1"/>
</dbReference>
<dbReference type="InterPro" id="IPR002129">
    <property type="entry name" value="PyrdxlP-dep_de-COase"/>
</dbReference>
<evidence type="ECO:0000256" key="4">
    <source>
        <dbReference type="ARBA" id="ARBA00022898"/>
    </source>
</evidence>
<reference evidence="8" key="1">
    <citation type="journal article" date="2019" name="Int. J. Syst. Evol. Microbiol.">
        <title>The Global Catalogue of Microorganisms (GCM) 10K type strain sequencing project: providing services to taxonomists for standard genome sequencing and annotation.</title>
        <authorList>
            <consortium name="The Broad Institute Genomics Platform"/>
            <consortium name="The Broad Institute Genome Sequencing Center for Infectious Disease"/>
            <person name="Wu L."/>
            <person name="Ma J."/>
        </authorList>
    </citation>
    <scope>NUCLEOTIDE SEQUENCE [LARGE SCALE GENOMIC DNA]</scope>
    <source>
        <strain evidence="8">CGMCC 4.7246</strain>
    </source>
</reference>
<dbReference type="Proteomes" id="UP001596220">
    <property type="component" value="Unassembled WGS sequence"/>
</dbReference>
<evidence type="ECO:0000256" key="1">
    <source>
        <dbReference type="ARBA" id="ARBA00001933"/>
    </source>
</evidence>
<sequence length="501" mass="52224">MTRSETSYSPAGTPAGLAELRTLLDTALDLVAKAAVDRPGPVRAGGPAGARAAADAVLSGPLLPEEGCDPADALTALAGPFADWSVDVTHPAALARMQCPPTAAAVAAEVVAATLNQSLHAWESGPFGLALDRWVIAEFGALVGYDPATCGGTLTAGGSVSNLMALIAARDTTLGLRTVRFAAKEGLPALGVQPVVVCPEGIHFSIQRGARIIGIGEDALRTVPTDADGRMRGDALERVLAGLPENEVPVAVIACAGSTDLGVVDPLDEIAEVTERHGVWLHADAAYGGGALFSPRLRGLLKGIERADSVTLDLHKFGWVPASAAIMLVRAADTLASFGLDPTTCLSADDDTLAGYIGSQNTSLQTTRRVDALKIAVTLRTLGARRLAELVDTCHDLARHAAARLAEHPRVEVPVDPPMTALLFRYLPAGPQDPDAFNGALRRRVMEQGRALIARTHLNGGRVYLKLIMLNPDTTPAQVDAVIADLLALAEELDTRAAGER</sequence>
<dbReference type="PANTHER" id="PTHR45677:SF8">
    <property type="entry name" value="CYSTEINE SULFINIC ACID DECARBOXYLASE"/>
    <property type="match status" value="1"/>
</dbReference>
<organism evidence="7 8">
    <name type="scientific">Saccharothrix lopnurensis</name>
    <dbReference type="NCBI Taxonomy" id="1670621"/>
    <lineage>
        <taxon>Bacteria</taxon>
        <taxon>Bacillati</taxon>
        <taxon>Actinomycetota</taxon>
        <taxon>Actinomycetes</taxon>
        <taxon>Pseudonocardiales</taxon>
        <taxon>Pseudonocardiaceae</taxon>
        <taxon>Saccharothrix</taxon>
    </lineage>
</organism>